<evidence type="ECO:0000313" key="2">
    <source>
        <dbReference type="EMBL" id="OAP15951.1"/>
    </source>
</evidence>
<proteinExistence type="predicted"/>
<organism evidence="2 3">
    <name type="scientific">Arabidopsis thaliana</name>
    <name type="common">Mouse-ear cress</name>
    <dbReference type="NCBI Taxonomy" id="3702"/>
    <lineage>
        <taxon>Eukaryota</taxon>
        <taxon>Viridiplantae</taxon>
        <taxon>Streptophyta</taxon>
        <taxon>Embryophyta</taxon>
        <taxon>Tracheophyta</taxon>
        <taxon>Spermatophyta</taxon>
        <taxon>Magnoliopsida</taxon>
        <taxon>eudicotyledons</taxon>
        <taxon>Gunneridae</taxon>
        <taxon>Pentapetalae</taxon>
        <taxon>rosids</taxon>
        <taxon>malvids</taxon>
        <taxon>Brassicales</taxon>
        <taxon>Brassicaceae</taxon>
        <taxon>Camelineae</taxon>
        <taxon>Arabidopsis</taxon>
    </lineage>
</organism>
<dbReference type="AlphaFoldDB" id="A0A178WDT2"/>
<protein>
    <submittedName>
        <fullName evidence="2">Uncharacterized protein</fullName>
    </submittedName>
</protein>
<dbReference type="Pfam" id="PF03004">
    <property type="entry name" value="Transposase_24"/>
    <property type="match status" value="1"/>
</dbReference>
<dbReference type="InterPro" id="IPR004252">
    <property type="entry name" value="Probable_transposase_24"/>
</dbReference>
<evidence type="ECO:0000256" key="1">
    <source>
        <dbReference type="SAM" id="MobiDB-lite"/>
    </source>
</evidence>
<name>A0A178WDT2_ARATH</name>
<sequence length="413" mass="46243">MTPKVYKGSLWQISIRLRVFTGPDPTKAICSRSQRVNRRNPPNPTTGRCKMAKPLNPSRGLSPDHLDPSGGFVQPPSNPSRHSMRPNLIEVFHPTTRRGHNLFLLLNHRLLLFNNRLLLLKMTKETDDDDNDIPIQEDDEEKNPDQDYQELLDGLLNLSGRQLLMFYWDHELTEAVREGFEVISQKWMKGIDQMWVHWNTSRATVRSESASQFRNSDRGGLGPHRNISSQKSFVQVHEELEELYGRHVSLGEVFMKTHTRADGSFVDAKAEKVAEVYKKACEEKLTEIDDDGPKTSMNSSELSTHRDLNIDDKNEIFLQCIQKDQKGNHFGLDHFCVHMATGKGKNVMRAFLASSTPPATIPVATNTIPTCTTPAATNTIPIGTTPAGTILAATIPEGTKPISSPLSNATLNS</sequence>
<reference evidence="3" key="1">
    <citation type="journal article" date="2016" name="Proc. Natl. Acad. Sci. U.S.A.">
        <title>Chromosome-level assembly of Arabidopsis thaliana Ler reveals the extent of translocation and inversion polymorphisms.</title>
        <authorList>
            <person name="Zapata L."/>
            <person name="Ding J."/>
            <person name="Willing E.M."/>
            <person name="Hartwig B."/>
            <person name="Bezdan D."/>
            <person name="Jiao W.B."/>
            <person name="Patel V."/>
            <person name="Velikkakam James G."/>
            <person name="Koornneef M."/>
            <person name="Ossowski S."/>
            <person name="Schneeberger K."/>
        </authorList>
    </citation>
    <scope>NUCLEOTIDE SEQUENCE [LARGE SCALE GENOMIC DNA]</scope>
    <source>
        <strain evidence="3">cv. Landsberg erecta</strain>
    </source>
</reference>
<gene>
    <name evidence="2" type="ordered locus">AXX17_At1g37500</name>
</gene>
<accession>A0A178WDT2</accession>
<dbReference type="Proteomes" id="UP000078284">
    <property type="component" value="Chromosome 1"/>
</dbReference>
<evidence type="ECO:0000313" key="3">
    <source>
        <dbReference type="Proteomes" id="UP000078284"/>
    </source>
</evidence>
<feature type="region of interest" description="Disordered" evidence="1">
    <location>
        <begin position="34"/>
        <end position="84"/>
    </location>
</feature>
<dbReference type="EMBL" id="LUHQ01000001">
    <property type="protein sequence ID" value="OAP15951.1"/>
    <property type="molecule type" value="Genomic_DNA"/>
</dbReference>
<comment type="caution">
    <text evidence="2">The sequence shown here is derived from an EMBL/GenBank/DDBJ whole genome shotgun (WGS) entry which is preliminary data.</text>
</comment>